<keyword evidence="1" id="KW-1133">Transmembrane helix</keyword>
<feature type="transmembrane region" description="Helical" evidence="1">
    <location>
        <begin position="55"/>
        <end position="82"/>
    </location>
</feature>
<reference evidence="2 3" key="1">
    <citation type="journal article" date="2016" name="Nat. Commun.">
        <title>Thousands of microbial genomes shed light on interconnected biogeochemical processes in an aquifer system.</title>
        <authorList>
            <person name="Anantharaman K."/>
            <person name="Brown C.T."/>
            <person name="Hug L.A."/>
            <person name="Sharon I."/>
            <person name="Castelle C.J."/>
            <person name="Probst A.J."/>
            <person name="Thomas B.C."/>
            <person name="Singh A."/>
            <person name="Wilkins M.J."/>
            <person name="Karaoz U."/>
            <person name="Brodie E.L."/>
            <person name="Williams K.H."/>
            <person name="Hubbard S.S."/>
            <person name="Banfield J.F."/>
        </authorList>
    </citation>
    <scope>NUCLEOTIDE SEQUENCE [LARGE SCALE GENOMIC DNA]</scope>
</reference>
<name>A0A1F5ZXK2_9BACT</name>
<dbReference type="EMBL" id="MFJL01000003">
    <property type="protein sequence ID" value="OGG17075.1"/>
    <property type="molecule type" value="Genomic_DNA"/>
</dbReference>
<comment type="caution">
    <text evidence="2">The sequence shown here is derived from an EMBL/GenBank/DDBJ whole genome shotgun (WGS) entry which is preliminary data.</text>
</comment>
<evidence type="ECO:0000256" key="1">
    <source>
        <dbReference type="SAM" id="Phobius"/>
    </source>
</evidence>
<dbReference type="STRING" id="1798382.A3D77_05640"/>
<feature type="transmembrane region" description="Helical" evidence="1">
    <location>
        <begin position="113"/>
        <end position="131"/>
    </location>
</feature>
<feature type="transmembrane region" description="Helical" evidence="1">
    <location>
        <begin position="7"/>
        <end position="25"/>
    </location>
</feature>
<keyword evidence="1" id="KW-0472">Membrane</keyword>
<dbReference type="Pfam" id="PF04020">
    <property type="entry name" value="Phage_holin_4_2"/>
    <property type="match status" value="1"/>
</dbReference>
<dbReference type="InterPro" id="IPR007165">
    <property type="entry name" value="Phage_holin_4_2"/>
</dbReference>
<protein>
    <submittedName>
        <fullName evidence="2">Uncharacterized protein</fullName>
    </submittedName>
</protein>
<proteinExistence type="predicted"/>
<dbReference type="Proteomes" id="UP000176923">
    <property type="component" value="Unassembled WGS sequence"/>
</dbReference>
<keyword evidence="1" id="KW-0812">Transmembrane</keyword>
<dbReference type="AlphaFoldDB" id="A0A1F5ZXK2"/>
<organism evidence="2 3">
    <name type="scientific">Candidatus Gottesmanbacteria bacterium RIFCSPHIGHO2_02_FULL_39_11</name>
    <dbReference type="NCBI Taxonomy" id="1798382"/>
    <lineage>
        <taxon>Bacteria</taxon>
        <taxon>Candidatus Gottesmaniibacteriota</taxon>
    </lineage>
</organism>
<gene>
    <name evidence="2" type="ORF">A3D77_05640</name>
</gene>
<sequence length="133" mass="15175">MKSLIKKYFKITLIIYLLTLVIPSFKITGGIQSFFISTLILTILYYLLRPIINIILLPLNLITLQLTAWIVNIVMFFLWLLLTPNVKIGGFTLTQFNLGSIHLSHLNLPSWEVSILAGILLTISVQCLDWITE</sequence>
<evidence type="ECO:0000313" key="2">
    <source>
        <dbReference type="EMBL" id="OGG17075.1"/>
    </source>
</evidence>
<accession>A0A1F5ZXK2</accession>
<evidence type="ECO:0000313" key="3">
    <source>
        <dbReference type="Proteomes" id="UP000176923"/>
    </source>
</evidence>